<evidence type="ECO:0000256" key="5">
    <source>
        <dbReference type="ARBA" id="ARBA00023045"/>
    </source>
</evidence>
<dbReference type="GO" id="GO:0008233">
    <property type="term" value="F:peptidase activity"/>
    <property type="evidence" value="ECO:0007669"/>
    <property type="project" value="UniProtKB-KW"/>
</dbReference>
<keyword evidence="4" id="KW-0118">Viral capsid assembly</keyword>
<reference evidence="7" key="1">
    <citation type="journal article" date="2021" name="Proc. Natl. Acad. Sci. U.S.A.">
        <title>A Catalog of Tens of Thousands of Viruses from Human Metagenomes Reveals Hidden Associations with Chronic Diseases.</title>
        <authorList>
            <person name="Tisza M.J."/>
            <person name="Buck C.B."/>
        </authorList>
    </citation>
    <scope>NUCLEOTIDE SEQUENCE</scope>
    <source>
        <strain evidence="7">Ctxi06</strain>
    </source>
</reference>
<evidence type="ECO:0000256" key="4">
    <source>
        <dbReference type="ARBA" id="ARBA00022950"/>
    </source>
</evidence>
<evidence type="ECO:0000256" key="2">
    <source>
        <dbReference type="ARBA" id="ARBA00022670"/>
    </source>
</evidence>
<keyword evidence="5" id="KW-1273">Viral capsid maturation</keyword>
<proteinExistence type="predicted"/>
<evidence type="ECO:0000313" key="7">
    <source>
        <dbReference type="EMBL" id="DAE25480.1"/>
    </source>
</evidence>
<feature type="domain" description="Prohead serine protease" evidence="6">
    <location>
        <begin position="18"/>
        <end position="174"/>
    </location>
</feature>
<dbReference type="EMBL" id="BK015798">
    <property type="protein sequence ID" value="DAE25480.1"/>
    <property type="molecule type" value="Genomic_DNA"/>
</dbReference>
<dbReference type="GO" id="GO:0006508">
    <property type="term" value="P:proteolysis"/>
    <property type="evidence" value="ECO:0007669"/>
    <property type="project" value="UniProtKB-KW"/>
</dbReference>
<evidence type="ECO:0000259" key="6">
    <source>
        <dbReference type="Pfam" id="PF04586"/>
    </source>
</evidence>
<keyword evidence="2 7" id="KW-0645">Protease</keyword>
<dbReference type="InterPro" id="IPR054613">
    <property type="entry name" value="Peptidase_S78_dom"/>
</dbReference>
<keyword evidence="3" id="KW-0378">Hydrolase</keyword>
<sequence length="195" mass="22236">MSETERRFSIPRDGQFRTRAEDGNLYIEGYFAVYNSRYDLWDGVYETIAPGAFDGETEGDIRALTNHDTTLVLGRTTAGTLTLRTDETGLWGSIIVNQADQDAMNLYERVKRGDVSQCSFGFDILDQNVQYQDGEPTVWIIRKVRLYEVSVVTFPAYTDTSVEVRRTEFADLKKRRSEAWKAKTLARLRGVHADA</sequence>
<evidence type="ECO:0000256" key="1">
    <source>
        <dbReference type="ARBA" id="ARBA00022612"/>
    </source>
</evidence>
<name>A0A8S5R2A2_9CAUD</name>
<dbReference type="InterPro" id="IPR006433">
    <property type="entry name" value="Prohead_protease"/>
</dbReference>
<accession>A0A8S5R2A2</accession>
<dbReference type="NCBIfam" id="TIGR01543">
    <property type="entry name" value="proheadase_HK97"/>
    <property type="match status" value="1"/>
</dbReference>
<dbReference type="Pfam" id="PF04586">
    <property type="entry name" value="Peptidase_S78"/>
    <property type="match status" value="1"/>
</dbReference>
<dbReference type="GO" id="GO:0046797">
    <property type="term" value="P:viral procapsid maturation"/>
    <property type="evidence" value="ECO:0007669"/>
    <property type="project" value="UniProtKB-KW"/>
</dbReference>
<protein>
    <submittedName>
        <fullName evidence="7">Prohead serine protease</fullName>
    </submittedName>
</protein>
<keyword evidence="1" id="KW-1188">Viral release from host cell</keyword>
<organism evidence="7">
    <name type="scientific">Myoviridae sp. ctxi06</name>
    <dbReference type="NCBI Taxonomy" id="2826713"/>
    <lineage>
        <taxon>Viruses</taxon>
        <taxon>Duplodnaviria</taxon>
        <taxon>Heunggongvirae</taxon>
        <taxon>Uroviricota</taxon>
        <taxon>Caudoviricetes</taxon>
    </lineage>
</organism>
<evidence type="ECO:0000256" key="3">
    <source>
        <dbReference type="ARBA" id="ARBA00022801"/>
    </source>
</evidence>